<dbReference type="OrthoDB" id="9974479at2759"/>
<dbReference type="EMBL" id="CAJNOC010002756">
    <property type="protein sequence ID" value="CAF0949922.1"/>
    <property type="molecule type" value="Genomic_DNA"/>
</dbReference>
<organism evidence="1 2">
    <name type="scientific">Brachionus calyciflorus</name>
    <dbReference type="NCBI Taxonomy" id="104777"/>
    <lineage>
        <taxon>Eukaryota</taxon>
        <taxon>Metazoa</taxon>
        <taxon>Spiralia</taxon>
        <taxon>Gnathifera</taxon>
        <taxon>Rotifera</taxon>
        <taxon>Eurotatoria</taxon>
        <taxon>Monogononta</taxon>
        <taxon>Pseudotrocha</taxon>
        <taxon>Ploima</taxon>
        <taxon>Brachionidae</taxon>
        <taxon>Brachionus</taxon>
    </lineage>
</organism>
<evidence type="ECO:0000313" key="2">
    <source>
        <dbReference type="Proteomes" id="UP000663879"/>
    </source>
</evidence>
<keyword evidence="2" id="KW-1185">Reference proteome</keyword>
<sequence>MNLNMNSMSLEDFCYSQRFLEDIDSYSSDSWTSESCLDNNFDFFENGYAKTDDTYFTFMIKSQLYYIRGKNRPKLPTSTDELVLEDEYVLTNDNKRFLLLDSKDDDRLVCYSSDVGLAKAQNFGFISSALELNPSIKLNLTRVTTDFEKAMIKAFDYTFQHIRVAGFTTYSV</sequence>
<accession>A0A814D2C8</accession>
<name>A0A814D2C8_9BILA</name>
<gene>
    <name evidence="1" type="ORF">OXX778_LOCUS13885</name>
</gene>
<evidence type="ECO:0000313" key="1">
    <source>
        <dbReference type="EMBL" id="CAF0949922.1"/>
    </source>
</evidence>
<protein>
    <submittedName>
        <fullName evidence="1">Uncharacterized protein</fullName>
    </submittedName>
</protein>
<proteinExistence type="predicted"/>
<comment type="caution">
    <text evidence="1">The sequence shown here is derived from an EMBL/GenBank/DDBJ whole genome shotgun (WGS) entry which is preliminary data.</text>
</comment>
<reference evidence="1" key="1">
    <citation type="submission" date="2021-02" db="EMBL/GenBank/DDBJ databases">
        <authorList>
            <person name="Nowell W R."/>
        </authorList>
    </citation>
    <scope>NUCLEOTIDE SEQUENCE</scope>
    <source>
        <strain evidence="1">Ploen Becks lab</strain>
    </source>
</reference>
<dbReference type="AlphaFoldDB" id="A0A814D2C8"/>
<dbReference type="Proteomes" id="UP000663879">
    <property type="component" value="Unassembled WGS sequence"/>
</dbReference>